<dbReference type="Proteomes" id="UP000070133">
    <property type="component" value="Unassembled WGS sequence"/>
</dbReference>
<organism evidence="2 3">
    <name type="scientific">Pseudocercospora eumusae</name>
    <dbReference type="NCBI Taxonomy" id="321146"/>
    <lineage>
        <taxon>Eukaryota</taxon>
        <taxon>Fungi</taxon>
        <taxon>Dikarya</taxon>
        <taxon>Ascomycota</taxon>
        <taxon>Pezizomycotina</taxon>
        <taxon>Dothideomycetes</taxon>
        <taxon>Dothideomycetidae</taxon>
        <taxon>Mycosphaerellales</taxon>
        <taxon>Mycosphaerellaceae</taxon>
        <taxon>Pseudocercospora</taxon>
    </lineage>
</organism>
<feature type="region of interest" description="Disordered" evidence="1">
    <location>
        <begin position="595"/>
        <end position="622"/>
    </location>
</feature>
<proteinExistence type="predicted"/>
<sequence length="670" mass="75526">MYRESRGCQGEGGIRLRDFIRPSTINIVNVLSRVKQFIEMDWTGGTRRRYAKGKENVILQKQKAHFSNMAKASAPHPPSTPPFMREARRRPCRQHSTRSRISRSSTPSRRQENQPREPDEHSSSGRHVQKTQSLTPTPELDEAHRLRAQKKKLLARSDWLGLAAARPLRLKFNQDRGNDRIGKRRKIHRPSDTHVFQKQRERIPTPPFQAQPFDPIMSGALPVEDIKIKLGTDAVASQMHISRQFQPPLATSIRPISVESEPLSEESMLLGVDEDGFEAGSAQPLLHRFTQSPAKILNHRADSDTFFPATHGPFEPDQDDTLTLQSWTVPSANDGDPNAIDMEHRALTYDWQQREQVDPWSEKRPEEAQMYIPSNIRTAQHRDIDSRSDTPITRRSHDEGMWQRALSVKQGIATQASVVVLRSSSAHDSESDWGVSPIQNFVLPQHEQGNNMAPADGGVQIREQVQPNQLQEAYVNETDSTPIATSRPFVNTNDQVPNDESLWREFIIDSQDRESVSADGISKIFGVYQNDSEPLSPAPRSTPPANSYEAKSDRVTIGDSNLTIQSSAVLSHDNSRKDINTSLAGHATTHLPEETFSNESNSVSHKREGHTIPIPRTSTRAHQRFKGKRRQMMHDRDVPESTRLFKTFCPTSTRATAAHTKSIYSVPSSA</sequence>
<feature type="region of interest" description="Disordered" evidence="1">
    <location>
        <begin position="529"/>
        <end position="554"/>
    </location>
</feature>
<comment type="caution">
    <text evidence="2">The sequence shown here is derived from an EMBL/GenBank/DDBJ whole genome shotgun (WGS) entry which is preliminary data.</text>
</comment>
<name>A0A139HM20_9PEZI</name>
<evidence type="ECO:0000313" key="3">
    <source>
        <dbReference type="Proteomes" id="UP000070133"/>
    </source>
</evidence>
<feature type="compositionally biased region" description="Basic residues" evidence="1">
    <location>
        <begin position="87"/>
        <end position="101"/>
    </location>
</feature>
<gene>
    <name evidence="2" type="ORF">AC578_10001</name>
</gene>
<feature type="compositionally biased region" description="Basic and acidic residues" evidence="1">
    <location>
        <begin position="109"/>
        <end position="123"/>
    </location>
</feature>
<dbReference type="AlphaFoldDB" id="A0A139HM20"/>
<dbReference type="EMBL" id="LFZN01000029">
    <property type="protein sequence ID" value="KXT03555.1"/>
    <property type="molecule type" value="Genomic_DNA"/>
</dbReference>
<evidence type="ECO:0000256" key="1">
    <source>
        <dbReference type="SAM" id="MobiDB-lite"/>
    </source>
</evidence>
<feature type="region of interest" description="Disordered" evidence="1">
    <location>
        <begin position="66"/>
        <end position="142"/>
    </location>
</feature>
<accession>A0A139HM20</accession>
<keyword evidence="3" id="KW-1185">Reference proteome</keyword>
<evidence type="ECO:0000313" key="2">
    <source>
        <dbReference type="EMBL" id="KXT03555.1"/>
    </source>
</evidence>
<dbReference type="OrthoDB" id="5426563at2759"/>
<protein>
    <submittedName>
        <fullName evidence="2">Uncharacterized protein</fullName>
    </submittedName>
</protein>
<reference evidence="2 3" key="1">
    <citation type="submission" date="2015-07" db="EMBL/GenBank/DDBJ databases">
        <title>Comparative genomics of the Sigatoka disease complex on banana suggests a link between parallel evolutionary changes in Pseudocercospora fijiensis and Pseudocercospora eumusae and increased virulence on the banana host.</title>
        <authorList>
            <person name="Chang T.-C."/>
            <person name="Salvucci A."/>
            <person name="Crous P.W."/>
            <person name="Stergiopoulos I."/>
        </authorList>
    </citation>
    <scope>NUCLEOTIDE SEQUENCE [LARGE SCALE GENOMIC DNA]</scope>
    <source>
        <strain evidence="2 3">CBS 114824</strain>
    </source>
</reference>